<accession>A0AA38R3W9</accession>
<dbReference type="SUPFAM" id="SSF53335">
    <property type="entry name" value="S-adenosyl-L-methionine-dependent methyltransferases"/>
    <property type="match status" value="1"/>
</dbReference>
<keyword evidence="2" id="KW-0808">Transferase</keyword>
<keyword evidence="2" id="KW-0489">Methyltransferase</keyword>
<gene>
    <name evidence="2" type="ORF">NKR19_g8488</name>
</gene>
<dbReference type="GO" id="GO:0032259">
    <property type="term" value="P:methylation"/>
    <property type="evidence" value="ECO:0007669"/>
    <property type="project" value="UniProtKB-KW"/>
</dbReference>
<feature type="compositionally biased region" description="Low complexity" evidence="1">
    <location>
        <begin position="80"/>
        <end position="98"/>
    </location>
</feature>
<dbReference type="AlphaFoldDB" id="A0AA38R3W9"/>
<feature type="non-terminal residue" evidence="2">
    <location>
        <position position="201"/>
    </location>
</feature>
<feature type="region of interest" description="Disordered" evidence="1">
    <location>
        <begin position="1"/>
        <end position="102"/>
    </location>
</feature>
<dbReference type="Proteomes" id="UP001174691">
    <property type="component" value="Unassembled WGS sequence"/>
</dbReference>
<feature type="compositionally biased region" description="Low complexity" evidence="1">
    <location>
        <begin position="47"/>
        <end position="71"/>
    </location>
</feature>
<name>A0AA38R3W9_9PEZI</name>
<organism evidence="2 3">
    <name type="scientific">Coniochaeta hoffmannii</name>
    <dbReference type="NCBI Taxonomy" id="91930"/>
    <lineage>
        <taxon>Eukaryota</taxon>
        <taxon>Fungi</taxon>
        <taxon>Dikarya</taxon>
        <taxon>Ascomycota</taxon>
        <taxon>Pezizomycotina</taxon>
        <taxon>Sordariomycetes</taxon>
        <taxon>Sordariomycetidae</taxon>
        <taxon>Coniochaetales</taxon>
        <taxon>Coniochaetaceae</taxon>
        <taxon>Coniochaeta</taxon>
    </lineage>
</organism>
<dbReference type="GO" id="GO:0008168">
    <property type="term" value="F:methyltransferase activity"/>
    <property type="evidence" value="ECO:0007669"/>
    <property type="project" value="UniProtKB-KW"/>
</dbReference>
<feature type="compositionally biased region" description="Low complexity" evidence="1">
    <location>
        <begin position="8"/>
        <end position="25"/>
    </location>
</feature>
<reference evidence="2" key="1">
    <citation type="submission" date="2022-07" db="EMBL/GenBank/DDBJ databases">
        <title>Fungi with potential for degradation of polypropylene.</title>
        <authorList>
            <person name="Gostincar C."/>
        </authorList>
    </citation>
    <scope>NUCLEOTIDE SEQUENCE</scope>
    <source>
        <strain evidence="2">EXF-13287</strain>
    </source>
</reference>
<dbReference type="InterPro" id="IPR029063">
    <property type="entry name" value="SAM-dependent_MTases_sf"/>
</dbReference>
<evidence type="ECO:0000313" key="2">
    <source>
        <dbReference type="EMBL" id="KAJ9134855.1"/>
    </source>
</evidence>
<keyword evidence="3" id="KW-1185">Reference proteome</keyword>
<evidence type="ECO:0000313" key="3">
    <source>
        <dbReference type="Proteomes" id="UP001174691"/>
    </source>
</evidence>
<comment type="caution">
    <text evidence="2">The sequence shown here is derived from an EMBL/GenBank/DDBJ whole genome shotgun (WGS) entry which is preliminary data.</text>
</comment>
<evidence type="ECO:0000256" key="1">
    <source>
        <dbReference type="SAM" id="MobiDB-lite"/>
    </source>
</evidence>
<proteinExistence type="predicted"/>
<dbReference type="EMBL" id="JANBVN010000173">
    <property type="protein sequence ID" value="KAJ9134855.1"/>
    <property type="molecule type" value="Genomic_DNA"/>
</dbReference>
<protein>
    <submittedName>
        <fullName evidence="2">S-adenosyl-L-methionine-dependent methyltransferase</fullName>
    </submittedName>
</protein>
<sequence length="201" mass="21183">MSDPTQPPAEAGPSSPVSSASTSIAVGSTPEEELYALAGHARRRRSPSAADAASASASASQPSPAVSGPSSTAATGLPGSFISSASQESPSATTTTSSNNPFVFDTNMSNYPASMTSSIRQHVYEGGMRYHAYRDGKYAFPNDDVEQNRDDMKHSMTVMLCRGRYFYAPVDERLKEGGKCLDLGTGTGIWPIEVGELYPLS</sequence>